<feature type="signal peptide" evidence="1">
    <location>
        <begin position="1"/>
        <end position="23"/>
    </location>
</feature>
<evidence type="ECO:0008006" key="4">
    <source>
        <dbReference type="Google" id="ProtNLM"/>
    </source>
</evidence>
<dbReference type="EMBL" id="NJBO01000029">
    <property type="protein sequence ID" value="TKJ38009.1"/>
    <property type="molecule type" value="Genomic_DNA"/>
</dbReference>
<dbReference type="SUPFAM" id="SSF50998">
    <property type="entry name" value="Quinoprotein alcohol dehydrogenase-like"/>
    <property type="match status" value="1"/>
</dbReference>
<accession>A0A532USV1</accession>
<keyword evidence="1" id="KW-0732">Signal</keyword>
<dbReference type="PANTHER" id="PTHR42754:SF1">
    <property type="entry name" value="LIPOPROTEIN"/>
    <property type="match status" value="1"/>
</dbReference>
<protein>
    <recommendedName>
        <fullName evidence="4">Secretion system C-terminal sorting domain-containing protein</fullName>
    </recommendedName>
</protein>
<dbReference type="InterPro" id="IPR011047">
    <property type="entry name" value="Quinoprotein_ADH-like_sf"/>
</dbReference>
<reference evidence="2 3" key="1">
    <citation type="submission" date="2017-06" db="EMBL/GenBank/DDBJ databases">
        <title>Novel microbial phyla capable of carbon fixation and sulfur reduction in deep-sea sediments.</title>
        <authorList>
            <person name="Huang J."/>
            <person name="Baker B."/>
            <person name="Wang Y."/>
        </authorList>
    </citation>
    <scope>NUCLEOTIDE SEQUENCE [LARGE SCALE GENOMIC DNA]</scope>
    <source>
        <strain evidence="2">B3_TA06</strain>
    </source>
</reference>
<dbReference type="AlphaFoldDB" id="A0A532USV1"/>
<evidence type="ECO:0000313" key="3">
    <source>
        <dbReference type="Proteomes" id="UP000317778"/>
    </source>
</evidence>
<evidence type="ECO:0000256" key="1">
    <source>
        <dbReference type="SAM" id="SignalP"/>
    </source>
</evidence>
<comment type="caution">
    <text evidence="2">The sequence shown here is derived from an EMBL/GenBank/DDBJ whole genome shotgun (WGS) entry which is preliminary data.</text>
</comment>
<name>A0A532USV1_UNCT6</name>
<dbReference type="Proteomes" id="UP000317778">
    <property type="component" value="Unassembled WGS sequence"/>
</dbReference>
<proteinExistence type="predicted"/>
<dbReference type="PANTHER" id="PTHR42754">
    <property type="entry name" value="ENDOGLUCANASE"/>
    <property type="match status" value="1"/>
</dbReference>
<organism evidence="2 3">
    <name type="scientific">candidate division TA06 bacterium B3_TA06</name>
    <dbReference type="NCBI Taxonomy" id="2012487"/>
    <lineage>
        <taxon>Bacteria</taxon>
        <taxon>Bacteria division TA06</taxon>
    </lineage>
</organism>
<sequence length="477" mass="52346">MRYPVLGALMVWAMFLCPQTGQAGWTRIYGGEADDGGYCVSQTSDGGYIVSGYSYSSNSLWILKTDEYGDTLWTRDSADWRIGKGYSVQETADGGWIVTGYVAPFRDGKHHLYLIKLDSEGQVLWTRGDWEWINEPVGGVGYSVRQTSDGGYIIAGATSPWFGEIEDLWLIKTDAAGDTLWTRIYGGEGPDCGCSVREASDGGYIVAGYTSTDLSLWLLRTDENGDTVWTSGLEGWWYGKGYSVTETSDGGWIVTGYVEPFDDAKHHLIVARMDSDGDTLWTRMEQGWFPNGAGGVGRCIQETSDNNFILTGYTSEWIGDTNDLFLVKLNPAGDTLWTRIYGGEAEDAGYSADQTSDGGYIITGATKSFSVDGYDLWLLKTNSLGDTLSGIEESVIDLASNWHILSPVGREIVLRYEDSSQGFHANIFDATGRKVDEMHSDQSSGVINWGEGYSTGVYFIKVELDTSGSAQKVVLMK</sequence>
<feature type="chain" id="PRO_5021994057" description="Secretion system C-terminal sorting domain-containing protein" evidence="1">
    <location>
        <begin position="24"/>
        <end position="477"/>
    </location>
</feature>
<evidence type="ECO:0000313" key="2">
    <source>
        <dbReference type="EMBL" id="TKJ38009.1"/>
    </source>
</evidence>
<gene>
    <name evidence="2" type="ORF">CEE36_10890</name>
</gene>